<dbReference type="InterPro" id="IPR036779">
    <property type="entry name" value="LysM_dom_sf"/>
</dbReference>
<feature type="domain" description="Protein kinase" evidence="12">
    <location>
        <begin position="374"/>
        <end position="667"/>
    </location>
</feature>
<name>A0A9D4V9J1_ADICA</name>
<evidence type="ECO:0000256" key="2">
    <source>
        <dbReference type="ARBA" id="ARBA00022475"/>
    </source>
</evidence>
<evidence type="ECO:0000313" key="14">
    <source>
        <dbReference type="EMBL" id="KAI5081402.1"/>
    </source>
</evidence>
<dbReference type="InterPro" id="IPR056563">
    <property type="entry name" value="LysM3_LYK4_5"/>
</dbReference>
<dbReference type="PROSITE" id="PS51782">
    <property type="entry name" value="LYSM"/>
    <property type="match status" value="3"/>
</dbReference>
<dbReference type="Pfam" id="PF23457">
    <property type="entry name" value="LysM2_NFP"/>
    <property type="match status" value="1"/>
</dbReference>
<keyword evidence="8 11" id="KW-0472">Membrane</keyword>
<feature type="transmembrane region" description="Helical" evidence="11">
    <location>
        <begin position="310"/>
        <end position="332"/>
    </location>
</feature>
<comment type="subcellular location">
    <subcellularLocation>
        <location evidence="1">Cell membrane</location>
        <topology evidence="1">Single-pass membrane protein</topology>
    </subcellularLocation>
</comment>
<dbReference type="EMBL" id="JABFUD020000004">
    <property type="protein sequence ID" value="KAI5081402.1"/>
    <property type="molecule type" value="Genomic_DNA"/>
</dbReference>
<sequence>MSYPHLSHILNRVSPPVPTWLPDAMNFCKKHSVRASCVRLFCRFRSMYTSFAIISFLLVFLSPPAFCQQSYYTTSTTGDCTVEHPENAGYLCDPDTPSCETVAYFRVQSGIYATLDAIAKSLFNTSTSTIASVSSLSTNSSLSTGQGLYIPMTCTCYGNHSSQNVTYTIQAGDTFWKLANATYEGLTTCQAIQDANPQLIVRDLQINQQTIMPIRCACPSAEQKLMGIVSLVTYPVADGDNIKSVVNTFGIVEQQFLAANRLANTSVPLFPATTVLLPFLVKPTNPPNLTSPPPTMTSASPSSSSSKTGIYVGVPIAVAALLLAAAFLVFFWRRKRKEEGQSPLPLSQPQVRPSSLPTKNAKLPQDLHKGMFEFASSEKLASFTLEEITQATQNFSPETQIKGAVYRGIIKGRVVAVKKVTRNVSKELQILKRVHHANLVTLLGSCIASPEQSYLVYEYAENGSLSDWLHNGDLSMGSGSMSTLAWIHRLQAGLDVATALEYIHDHTTPSYVHKDIKSSNILLDSKFRGKLANFALAKSTTDMAVTRHIVGTQGYMAPEYLSEGAVSSKIDVFAFGVVLLEILSGEEAVMRDRHGKEKFLSMAISDVFSDSSDGKESLKTWMDPQLQDVYPLDCAYSVALLAKSCVVDDPSARPQMRDVAYTLSKVLEISLEWDSSGVMESYTGNRLEAR</sequence>
<feature type="domain" description="LysM" evidence="13">
    <location>
        <begin position="232"/>
        <end position="277"/>
    </location>
</feature>
<dbReference type="InterPro" id="IPR011009">
    <property type="entry name" value="Kinase-like_dom_sf"/>
</dbReference>
<dbReference type="PROSITE" id="PS00108">
    <property type="entry name" value="PROTEIN_KINASE_ST"/>
    <property type="match status" value="1"/>
</dbReference>
<evidence type="ECO:0000256" key="3">
    <source>
        <dbReference type="ARBA" id="ARBA00022692"/>
    </source>
</evidence>
<dbReference type="Pfam" id="PF00069">
    <property type="entry name" value="Pkinase"/>
    <property type="match status" value="1"/>
</dbReference>
<dbReference type="FunFam" id="1.10.510.10:FF:000468">
    <property type="entry name" value="PTI1-like tyrosine-protein kinase 3"/>
    <property type="match status" value="1"/>
</dbReference>
<dbReference type="InterPro" id="IPR052611">
    <property type="entry name" value="Plant_RLK_LysM"/>
</dbReference>
<dbReference type="InterPro" id="IPR000719">
    <property type="entry name" value="Prot_kinase_dom"/>
</dbReference>
<feature type="region of interest" description="Disordered" evidence="10">
    <location>
        <begin position="341"/>
        <end position="362"/>
    </location>
</feature>
<dbReference type="PANTHER" id="PTHR45927:SF6">
    <property type="entry name" value="PROTEIN LYK5"/>
    <property type="match status" value="1"/>
</dbReference>
<keyword evidence="2" id="KW-1003">Cell membrane</keyword>
<dbReference type="Pfam" id="PF23473">
    <property type="entry name" value="LysM3_LYK4_5"/>
    <property type="match status" value="1"/>
</dbReference>
<evidence type="ECO:0000256" key="10">
    <source>
        <dbReference type="SAM" id="MobiDB-lite"/>
    </source>
</evidence>
<dbReference type="OrthoDB" id="4062651at2759"/>
<proteinExistence type="predicted"/>
<feature type="compositionally biased region" description="Polar residues" evidence="10">
    <location>
        <begin position="344"/>
        <end position="358"/>
    </location>
</feature>
<dbReference type="Gene3D" id="3.30.200.20">
    <property type="entry name" value="Phosphorylase Kinase, domain 1"/>
    <property type="match status" value="1"/>
</dbReference>
<dbReference type="InterPro" id="IPR008271">
    <property type="entry name" value="Ser/Thr_kinase_AS"/>
</dbReference>
<dbReference type="PANTHER" id="PTHR45927">
    <property type="entry name" value="LYSM-DOMAIN RECEPTOR-LIKE KINASE-RELATED"/>
    <property type="match status" value="1"/>
</dbReference>
<gene>
    <name evidence="14" type="ORF">GOP47_0004585</name>
</gene>
<evidence type="ECO:0000256" key="9">
    <source>
        <dbReference type="ARBA" id="ARBA00023157"/>
    </source>
</evidence>
<keyword evidence="4" id="KW-0732">Signal</keyword>
<evidence type="ECO:0000256" key="8">
    <source>
        <dbReference type="ARBA" id="ARBA00023136"/>
    </source>
</evidence>
<evidence type="ECO:0000256" key="1">
    <source>
        <dbReference type="ARBA" id="ARBA00004162"/>
    </source>
</evidence>
<keyword evidence="5" id="KW-0547">Nucleotide-binding</keyword>
<dbReference type="PROSITE" id="PS50011">
    <property type="entry name" value="PROTEIN_KINASE_DOM"/>
    <property type="match status" value="1"/>
</dbReference>
<dbReference type="Gene3D" id="3.10.350.10">
    <property type="entry name" value="LysM domain"/>
    <property type="match status" value="1"/>
</dbReference>
<dbReference type="InterPro" id="IPR018392">
    <property type="entry name" value="LysM"/>
</dbReference>
<comment type="caution">
    <text evidence="14">The sequence shown here is derived from an EMBL/GenBank/DDBJ whole genome shotgun (WGS) entry which is preliminary data.</text>
</comment>
<dbReference type="Pfam" id="PF23446">
    <property type="entry name" value="LysM1_NFP_LYK"/>
    <property type="match status" value="1"/>
</dbReference>
<feature type="domain" description="LysM" evidence="13">
    <location>
        <begin position="165"/>
        <end position="212"/>
    </location>
</feature>
<keyword evidence="7 11" id="KW-1133">Transmembrane helix</keyword>
<dbReference type="CDD" id="cd00118">
    <property type="entry name" value="LysM"/>
    <property type="match status" value="1"/>
</dbReference>
<evidence type="ECO:0000256" key="5">
    <source>
        <dbReference type="ARBA" id="ARBA00022741"/>
    </source>
</evidence>
<reference evidence="14" key="1">
    <citation type="submission" date="2021-01" db="EMBL/GenBank/DDBJ databases">
        <title>Adiantum capillus-veneris genome.</title>
        <authorList>
            <person name="Fang Y."/>
            <person name="Liao Q."/>
        </authorList>
    </citation>
    <scope>NUCLEOTIDE SEQUENCE</scope>
    <source>
        <strain evidence="14">H3</strain>
        <tissue evidence="14">Leaf</tissue>
    </source>
</reference>
<dbReference type="InterPro" id="IPR056561">
    <property type="entry name" value="NFP_LYK_LysM1"/>
</dbReference>
<dbReference type="Gene3D" id="1.10.510.10">
    <property type="entry name" value="Transferase(Phosphotransferase) domain 1"/>
    <property type="match status" value="1"/>
</dbReference>
<keyword evidence="15" id="KW-1185">Reference proteome</keyword>
<dbReference type="SUPFAM" id="SSF56112">
    <property type="entry name" value="Protein kinase-like (PK-like)"/>
    <property type="match status" value="1"/>
</dbReference>
<dbReference type="InterPro" id="IPR059143">
    <property type="entry name" value="NFP_LysM2"/>
</dbReference>
<keyword evidence="6" id="KW-0067">ATP-binding</keyword>
<protein>
    <submittedName>
        <fullName evidence="14">Uncharacterized protein</fullName>
    </submittedName>
</protein>
<dbReference type="GO" id="GO:0005886">
    <property type="term" value="C:plasma membrane"/>
    <property type="evidence" value="ECO:0007669"/>
    <property type="project" value="UniProtKB-SubCell"/>
</dbReference>
<evidence type="ECO:0000256" key="4">
    <source>
        <dbReference type="ARBA" id="ARBA00022729"/>
    </source>
</evidence>
<organism evidence="14 15">
    <name type="scientific">Adiantum capillus-veneris</name>
    <name type="common">Maidenhair fern</name>
    <dbReference type="NCBI Taxonomy" id="13818"/>
    <lineage>
        <taxon>Eukaryota</taxon>
        <taxon>Viridiplantae</taxon>
        <taxon>Streptophyta</taxon>
        <taxon>Embryophyta</taxon>
        <taxon>Tracheophyta</taxon>
        <taxon>Polypodiopsida</taxon>
        <taxon>Polypodiidae</taxon>
        <taxon>Polypodiales</taxon>
        <taxon>Pteridineae</taxon>
        <taxon>Pteridaceae</taxon>
        <taxon>Vittarioideae</taxon>
        <taxon>Adiantum</taxon>
    </lineage>
</organism>
<feature type="domain" description="LysM" evidence="13">
    <location>
        <begin position="103"/>
        <end position="150"/>
    </location>
</feature>
<dbReference type="GO" id="GO:0005524">
    <property type="term" value="F:ATP binding"/>
    <property type="evidence" value="ECO:0007669"/>
    <property type="project" value="UniProtKB-KW"/>
</dbReference>
<evidence type="ECO:0000256" key="11">
    <source>
        <dbReference type="SAM" id="Phobius"/>
    </source>
</evidence>
<keyword evidence="9" id="KW-1015">Disulfide bond</keyword>
<dbReference type="SMART" id="SM00220">
    <property type="entry name" value="S_TKc"/>
    <property type="match status" value="1"/>
</dbReference>
<evidence type="ECO:0000256" key="6">
    <source>
        <dbReference type="ARBA" id="ARBA00022840"/>
    </source>
</evidence>
<dbReference type="SMART" id="SM00257">
    <property type="entry name" value="LysM"/>
    <property type="match status" value="3"/>
</dbReference>
<keyword evidence="3 11" id="KW-0812">Transmembrane</keyword>
<dbReference type="GO" id="GO:0004672">
    <property type="term" value="F:protein kinase activity"/>
    <property type="evidence" value="ECO:0007669"/>
    <property type="project" value="InterPro"/>
</dbReference>
<evidence type="ECO:0000256" key="7">
    <source>
        <dbReference type="ARBA" id="ARBA00022989"/>
    </source>
</evidence>
<dbReference type="AlphaFoldDB" id="A0A9D4V9J1"/>
<accession>A0A9D4V9J1</accession>
<evidence type="ECO:0000313" key="15">
    <source>
        <dbReference type="Proteomes" id="UP000886520"/>
    </source>
</evidence>
<evidence type="ECO:0000259" key="13">
    <source>
        <dbReference type="PROSITE" id="PS51782"/>
    </source>
</evidence>
<evidence type="ECO:0000259" key="12">
    <source>
        <dbReference type="PROSITE" id="PS50011"/>
    </source>
</evidence>
<dbReference type="Proteomes" id="UP000886520">
    <property type="component" value="Chromosome 4"/>
</dbReference>